<name>A0A218WET8_PUNGR</name>
<sequence>MGTLRLRQPELRRRIRVSKLMGLPTSFLFPGPAEGSKELRKEETQQNALVVVGLSLQLKPKGLNDVGSHNAKALQ</sequence>
<organism evidence="1 2">
    <name type="scientific">Punica granatum</name>
    <name type="common">Pomegranate</name>
    <dbReference type="NCBI Taxonomy" id="22663"/>
    <lineage>
        <taxon>Eukaryota</taxon>
        <taxon>Viridiplantae</taxon>
        <taxon>Streptophyta</taxon>
        <taxon>Embryophyta</taxon>
        <taxon>Tracheophyta</taxon>
        <taxon>Spermatophyta</taxon>
        <taxon>Magnoliopsida</taxon>
        <taxon>eudicotyledons</taxon>
        <taxon>Gunneridae</taxon>
        <taxon>Pentapetalae</taxon>
        <taxon>rosids</taxon>
        <taxon>malvids</taxon>
        <taxon>Myrtales</taxon>
        <taxon>Lythraceae</taxon>
        <taxon>Punica</taxon>
    </lineage>
</organism>
<dbReference type="EMBL" id="MTKT01004581">
    <property type="protein sequence ID" value="OWM70988.1"/>
    <property type="molecule type" value="Genomic_DNA"/>
</dbReference>
<dbReference type="AlphaFoldDB" id="A0A218WET8"/>
<gene>
    <name evidence="1" type="ORF">CDL15_Pgr013169</name>
</gene>
<accession>A0A218WET8</accession>
<proteinExistence type="predicted"/>
<protein>
    <submittedName>
        <fullName evidence="1">Uncharacterized protein</fullName>
    </submittedName>
</protein>
<dbReference type="Proteomes" id="UP000197138">
    <property type="component" value="Unassembled WGS sequence"/>
</dbReference>
<reference evidence="2" key="1">
    <citation type="journal article" date="2017" name="Plant J.">
        <title>The pomegranate (Punica granatum L.) genome and the genomics of punicalagin biosynthesis.</title>
        <authorList>
            <person name="Qin G."/>
            <person name="Xu C."/>
            <person name="Ming R."/>
            <person name="Tang H."/>
            <person name="Guyot R."/>
            <person name="Kramer E.M."/>
            <person name="Hu Y."/>
            <person name="Yi X."/>
            <person name="Qi Y."/>
            <person name="Xu X."/>
            <person name="Gao Z."/>
            <person name="Pan H."/>
            <person name="Jian J."/>
            <person name="Tian Y."/>
            <person name="Yue Z."/>
            <person name="Xu Y."/>
        </authorList>
    </citation>
    <scope>NUCLEOTIDE SEQUENCE [LARGE SCALE GENOMIC DNA]</scope>
    <source>
        <strain evidence="2">cv. Dabenzi</strain>
    </source>
</reference>
<comment type="caution">
    <text evidence="1">The sequence shown here is derived from an EMBL/GenBank/DDBJ whole genome shotgun (WGS) entry which is preliminary data.</text>
</comment>
<evidence type="ECO:0000313" key="1">
    <source>
        <dbReference type="EMBL" id="OWM70988.1"/>
    </source>
</evidence>
<evidence type="ECO:0000313" key="2">
    <source>
        <dbReference type="Proteomes" id="UP000197138"/>
    </source>
</evidence>